<dbReference type="EMBL" id="CAKXAJ010003803">
    <property type="protein sequence ID" value="CAH2208517.1"/>
    <property type="molecule type" value="Genomic_DNA"/>
</dbReference>
<keyword evidence="3" id="KW-1185">Reference proteome</keyword>
<evidence type="ECO:0000256" key="1">
    <source>
        <dbReference type="SAM" id="MobiDB-lite"/>
    </source>
</evidence>
<dbReference type="Proteomes" id="UP000838756">
    <property type="component" value="Unassembled WGS sequence"/>
</dbReference>
<organism evidence="2 3">
    <name type="scientific">Pararge aegeria aegeria</name>
    <dbReference type="NCBI Taxonomy" id="348720"/>
    <lineage>
        <taxon>Eukaryota</taxon>
        <taxon>Metazoa</taxon>
        <taxon>Ecdysozoa</taxon>
        <taxon>Arthropoda</taxon>
        <taxon>Hexapoda</taxon>
        <taxon>Insecta</taxon>
        <taxon>Pterygota</taxon>
        <taxon>Neoptera</taxon>
        <taxon>Endopterygota</taxon>
        <taxon>Lepidoptera</taxon>
        <taxon>Glossata</taxon>
        <taxon>Ditrysia</taxon>
        <taxon>Papilionoidea</taxon>
        <taxon>Nymphalidae</taxon>
        <taxon>Satyrinae</taxon>
        <taxon>Satyrini</taxon>
        <taxon>Parargina</taxon>
        <taxon>Pararge</taxon>
    </lineage>
</organism>
<protein>
    <submittedName>
        <fullName evidence="2">Jg23747 protein</fullName>
    </submittedName>
</protein>
<feature type="compositionally biased region" description="Gly residues" evidence="1">
    <location>
        <begin position="66"/>
        <end position="76"/>
    </location>
</feature>
<name>A0A8S4QF09_9NEOP</name>
<evidence type="ECO:0000313" key="3">
    <source>
        <dbReference type="Proteomes" id="UP000838756"/>
    </source>
</evidence>
<dbReference type="AlphaFoldDB" id="A0A8S4QF09"/>
<feature type="region of interest" description="Disordered" evidence="1">
    <location>
        <begin position="66"/>
        <end position="87"/>
    </location>
</feature>
<gene>
    <name evidence="2" type="primary">jg23747</name>
    <name evidence="2" type="ORF">PAEG_LOCUS1125</name>
</gene>
<evidence type="ECO:0000313" key="2">
    <source>
        <dbReference type="EMBL" id="CAH2208517.1"/>
    </source>
</evidence>
<accession>A0A8S4QF09</accession>
<sequence>METWHYAQVRAAFRTVILCFPAEGPAALIARVPAKVATEWRTGTYRGRVARTVRIRYALRYYAVKGGGSGDCGRGGRLSTDDSHGPD</sequence>
<reference evidence="2" key="1">
    <citation type="submission" date="2022-03" db="EMBL/GenBank/DDBJ databases">
        <authorList>
            <person name="Lindestad O."/>
        </authorList>
    </citation>
    <scope>NUCLEOTIDE SEQUENCE</scope>
</reference>
<dbReference type="OrthoDB" id="10556621at2759"/>
<comment type="caution">
    <text evidence="2">The sequence shown here is derived from an EMBL/GenBank/DDBJ whole genome shotgun (WGS) entry which is preliminary data.</text>
</comment>
<proteinExistence type="predicted"/>